<dbReference type="Pfam" id="PF13424">
    <property type="entry name" value="TPR_12"/>
    <property type="match status" value="1"/>
</dbReference>
<dbReference type="SUPFAM" id="SSF52540">
    <property type="entry name" value="P-loop containing nucleoside triphosphate hydrolases"/>
    <property type="match status" value="1"/>
</dbReference>
<dbReference type="InterPro" id="IPR019734">
    <property type="entry name" value="TPR_rpt"/>
</dbReference>
<dbReference type="Proteomes" id="UP000295075">
    <property type="component" value="Unassembled WGS sequence"/>
</dbReference>
<dbReference type="PROSITE" id="PS50005">
    <property type="entry name" value="TPR"/>
    <property type="match status" value="1"/>
</dbReference>
<feature type="repeat" description="TPR" evidence="1">
    <location>
        <begin position="575"/>
        <end position="608"/>
    </location>
</feature>
<keyword evidence="4" id="KW-1185">Reference proteome</keyword>
<dbReference type="Gene3D" id="1.10.260.40">
    <property type="entry name" value="lambda repressor-like DNA-binding domains"/>
    <property type="match status" value="1"/>
</dbReference>
<accession>A0A4R4PZ83</accession>
<protein>
    <submittedName>
        <fullName evidence="3">XRE family transcriptional regulator</fullName>
    </submittedName>
</protein>
<dbReference type="InterPro" id="IPR001387">
    <property type="entry name" value="Cro/C1-type_HTH"/>
</dbReference>
<dbReference type="Pfam" id="PF13181">
    <property type="entry name" value="TPR_8"/>
    <property type="match status" value="2"/>
</dbReference>
<dbReference type="PANTHER" id="PTHR47691">
    <property type="entry name" value="REGULATOR-RELATED"/>
    <property type="match status" value="1"/>
</dbReference>
<dbReference type="InterPro" id="IPR011990">
    <property type="entry name" value="TPR-like_helical_dom_sf"/>
</dbReference>
<dbReference type="Gene3D" id="3.40.50.300">
    <property type="entry name" value="P-loop containing nucleotide triphosphate hydrolases"/>
    <property type="match status" value="1"/>
</dbReference>
<reference evidence="3 4" key="1">
    <citation type="submission" date="2019-03" db="EMBL/GenBank/DDBJ databases">
        <title>Draft genome sequences of novel Actinobacteria.</title>
        <authorList>
            <person name="Sahin N."/>
            <person name="Ay H."/>
            <person name="Saygin H."/>
        </authorList>
    </citation>
    <scope>NUCLEOTIDE SEQUENCE [LARGE SCALE GENOMIC DNA]</scope>
    <source>
        <strain evidence="3 4">JCM 30547</strain>
    </source>
</reference>
<evidence type="ECO:0000256" key="1">
    <source>
        <dbReference type="PROSITE-ProRule" id="PRU00339"/>
    </source>
</evidence>
<dbReference type="AlphaFoldDB" id="A0A4R4PZ83"/>
<dbReference type="GO" id="GO:0003677">
    <property type="term" value="F:DNA binding"/>
    <property type="evidence" value="ECO:0007669"/>
    <property type="project" value="InterPro"/>
</dbReference>
<dbReference type="SMART" id="SM00028">
    <property type="entry name" value="TPR"/>
    <property type="match status" value="5"/>
</dbReference>
<organism evidence="3 4">
    <name type="scientific">Kribbella albertanoniae</name>
    <dbReference type="NCBI Taxonomy" id="1266829"/>
    <lineage>
        <taxon>Bacteria</taxon>
        <taxon>Bacillati</taxon>
        <taxon>Actinomycetota</taxon>
        <taxon>Actinomycetes</taxon>
        <taxon>Propionibacteriales</taxon>
        <taxon>Kribbellaceae</taxon>
        <taxon>Kribbella</taxon>
    </lineage>
</organism>
<comment type="caution">
    <text evidence="3">The sequence shown here is derived from an EMBL/GenBank/DDBJ whole genome shotgun (WGS) entry which is preliminary data.</text>
</comment>
<proteinExistence type="predicted"/>
<dbReference type="RefSeq" id="WP_132408518.1">
    <property type="nucleotide sequence ID" value="NZ_SMKA01000087.1"/>
</dbReference>
<name>A0A4R4PZ83_9ACTN</name>
<evidence type="ECO:0000313" key="4">
    <source>
        <dbReference type="Proteomes" id="UP000295075"/>
    </source>
</evidence>
<feature type="domain" description="HTH cro/C1-type" evidence="2">
    <location>
        <begin position="9"/>
        <end position="65"/>
    </location>
</feature>
<dbReference type="EMBL" id="SMKA01000087">
    <property type="protein sequence ID" value="TDC27910.1"/>
    <property type="molecule type" value="Genomic_DNA"/>
</dbReference>
<dbReference type="PROSITE" id="PS50943">
    <property type="entry name" value="HTH_CROC1"/>
    <property type="match status" value="1"/>
</dbReference>
<keyword evidence="1" id="KW-0802">TPR repeat</keyword>
<dbReference type="SUPFAM" id="SSF47413">
    <property type="entry name" value="lambda repressor-like DNA-binding domains"/>
    <property type="match status" value="1"/>
</dbReference>
<dbReference type="SMART" id="SM00530">
    <property type="entry name" value="HTH_XRE"/>
    <property type="match status" value="1"/>
</dbReference>
<dbReference type="Pfam" id="PF13560">
    <property type="entry name" value="HTH_31"/>
    <property type="match status" value="1"/>
</dbReference>
<gene>
    <name evidence="3" type="ORF">E1261_19845</name>
</gene>
<dbReference type="SUPFAM" id="SSF48452">
    <property type="entry name" value="TPR-like"/>
    <property type="match status" value="2"/>
</dbReference>
<dbReference type="GO" id="GO:0043531">
    <property type="term" value="F:ADP binding"/>
    <property type="evidence" value="ECO:0007669"/>
    <property type="project" value="InterPro"/>
</dbReference>
<evidence type="ECO:0000259" key="2">
    <source>
        <dbReference type="PROSITE" id="PS50943"/>
    </source>
</evidence>
<evidence type="ECO:0000313" key="3">
    <source>
        <dbReference type="EMBL" id="TDC27910.1"/>
    </source>
</evidence>
<dbReference type="PANTHER" id="PTHR47691:SF3">
    <property type="entry name" value="HTH-TYPE TRANSCRIPTIONAL REGULATOR RV0890C-RELATED"/>
    <property type="match status" value="1"/>
</dbReference>
<dbReference type="PRINTS" id="PR00364">
    <property type="entry name" value="DISEASERSIST"/>
</dbReference>
<dbReference type="Gene3D" id="1.25.40.10">
    <property type="entry name" value="Tetratricopeptide repeat domain"/>
    <property type="match status" value="1"/>
</dbReference>
<dbReference type="OrthoDB" id="4326794at2"/>
<dbReference type="InterPro" id="IPR027417">
    <property type="entry name" value="P-loop_NTPase"/>
</dbReference>
<dbReference type="CDD" id="cd00093">
    <property type="entry name" value="HTH_XRE"/>
    <property type="match status" value="1"/>
</dbReference>
<dbReference type="InterPro" id="IPR010982">
    <property type="entry name" value="Lambda_DNA-bd_dom_sf"/>
</dbReference>
<sequence>MVTEIGRQVRALRQRSGLTQEELAERSALSVRSLRDLEGGRVTKPRSRSIRQIADALELPADEERQLLALLSDTSAEPAPSAPSERISQLPADIANFTGRFTALRDLDLLVSDEPGSRTVVISAIGGAGKTALAVHWAHGVTARFPDGQLYVDLHGFAPAQTPLEPAEALGRFLTALGVSRAEQPITLDERATLFRSLVADRQLLLILDNAATAAQVRPLLPGSPTCATLITSRDHLTGLIARDGATAVQLDALAESEAGELLRRIIGDARVDTDRPAAADIIELCGRLPLALRVVAANLAFDKHRSLRDVADELASTDRLDQLSLPDDPAASILPAFELSYRPLPDDLKVLFRRLGQLPGSSFGLNVVASLMATPVTSVDRQLRQLVTLNLVQAQAQQRFVLHDLVKLFAQRFPAPDKTAGRRALDYYLQSADRAGHSLRPARVRTPIDPVPDGVVPESFGTADAALRWCADELPNVADAIDLATKIGEYRHAVQLATAMIDYFQIHRDWAVWLSTHERALEAVVRLGDKEREGILLRDTALAYRDLQQYDKARELLAAAITIARDNAHRLPLARALSTLGVLEMDLGDNATAIDHFQECAEIAAQDQDGYAAAIADLNLGFAHLRADRVEEAGAYFESALAAAQRLGLAEIEGASTGGLAETLRLTGRHEEALDRFRESLALGEKSDNPRQQVDALSAIAITLGELERTDEARTAYLSAVEIAQRRGDPQLEELQMALDELDAGETTE</sequence>